<dbReference type="eggNOG" id="COG2931">
    <property type="taxonomic scope" value="Bacteria"/>
</dbReference>
<feature type="domain" description="GH16" evidence="5">
    <location>
        <begin position="199"/>
        <end position="453"/>
    </location>
</feature>
<gene>
    <name evidence="6" type="ORF">RISW2_15035</name>
</gene>
<dbReference type="Gene3D" id="2.60.120.200">
    <property type="match status" value="1"/>
</dbReference>
<comment type="subcellular location">
    <subcellularLocation>
        <location evidence="1">Secreted</location>
    </subcellularLocation>
</comment>
<comment type="caution">
    <text evidence="6">The sequence shown here is derived from an EMBL/GenBank/DDBJ whole genome shotgun (WGS) entry which is preliminary data.</text>
</comment>
<protein>
    <recommendedName>
        <fullName evidence="5">GH16 domain-containing protein</fullName>
    </recommendedName>
</protein>
<organism evidence="6 7">
    <name type="scientific">Roseivivax isoporae LMG 25204</name>
    <dbReference type="NCBI Taxonomy" id="1449351"/>
    <lineage>
        <taxon>Bacteria</taxon>
        <taxon>Pseudomonadati</taxon>
        <taxon>Pseudomonadota</taxon>
        <taxon>Alphaproteobacteria</taxon>
        <taxon>Rhodobacterales</taxon>
        <taxon>Roseobacteraceae</taxon>
        <taxon>Roseivivax</taxon>
    </lineage>
</organism>
<dbReference type="PANTHER" id="PTHR38340:SF1">
    <property type="entry name" value="S-LAYER PROTEIN"/>
    <property type="match status" value="1"/>
</dbReference>
<evidence type="ECO:0000313" key="6">
    <source>
        <dbReference type="EMBL" id="ETX27233.1"/>
    </source>
</evidence>
<dbReference type="InterPro" id="IPR018511">
    <property type="entry name" value="Hemolysin-typ_Ca-bd_CS"/>
</dbReference>
<feature type="compositionally biased region" description="Low complexity" evidence="4">
    <location>
        <begin position="779"/>
        <end position="797"/>
    </location>
</feature>
<comment type="similarity">
    <text evidence="2">Belongs to the glycosyl hydrolase 16 family.</text>
</comment>
<keyword evidence="7" id="KW-1185">Reference proteome</keyword>
<dbReference type="GO" id="GO:0004553">
    <property type="term" value="F:hydrolase activity, hydrolyzing O-glycosyl compounds"/>
    <property type="evidence" value="ECO:0007669"/>
    <property type="project" value="InterPro"/>
</dbReference>
<dbReference type="InterPro" id="IPR001343">
    <property type="entry name" value="Hemolysn_Ca-bd"/>
</dbReference>
<dbReference type="Proteomes" id="UP000023430">
    <property type="component" value="Unassembled WGS sequence"/>
</dbReference>
<dbReference type="PROSITE" id="PS00330">
    <property type="entry name" value="HEMOLYSIN_CALCIUM"/>
    <property type="match status" value="8"/>
</dbReference>
<name>X7F3A5_9RHOB</name>
<dbReference type="GO" id="GO:0005576">
    <property type="term" value="C:extracellular region"/>
    <property type="evidence" value="ECO:0007669"/>
    <property type="project" value="UniProtKB-SubCell"/>
</dbReference>
<dbReference type="PANTHER" id="PTHR38340">
    <property type="entry name" value="S-LAYER PROTEIN"/>
    <property type="match status" value="1"/>
</dbReference>
<evidence type="ECO:0000259" key="5">
    <source>
        <dbReference type="PROSITE" id="PS51762"/>
    </source>
</evidence>
<dbReference type="InterPro" id="IPR011049">
    <property type="entry name" value="Serralysin-like_metalloprot_C"/>
</dbReference>
<feature type="region of interest" description="Disordered" evidence="4">
    <location>
        <begin position="726"/>
        <end position="811"/>
    </location>
</feature>
<dbReference type="STRING" id="1449351.RISW2_15035"/>
<dbReference type="EMBL" id="JAME01000037">
    <property type="protein sequence ID" value="ETX27233.1"/>
    <property type="molecule type" value="Genomic_DNA"/>
</dbReference>
<dbReference type="OrthoDB" id="9809583at2"/>
<feature type="compositionally biased region" description="Gly residues" evidence="4">
    <location>
        <begin position="798"/>
        <end position="809"/>
    </location>
</feature>
<dbReference type="SUPFAM" id="SSF49899">
    <property type="entry name" value="Concanavalin A-like lectins/glucanases"/>
    <property type="match status" value="1"/>
</dbReference>
<dbReference type="Gene3D" id="2.150.10.10">
    <property type="entry name" value="Serralysin-like metalloprotease, C-terminal"/>
    <property type="match status" value="5"/>
</dbReference>
<evidence type="ECO:0000313" key="7">
    <source>
        <dbReference type="Proteomes" id="UP000023430"/>
    </source>
</evidence>
<accession>X7F3A5</accession>
<proteinExistence type="inferred from homology"/>
<evidence type="ECO:0000256" key="3">
    <source>
        <dbReference type="ARBA" id="ARBA00022525"/>
    </source>
</evidence>
<dbReference type="PROSITE" id="PS51762">
    <property type="entry name" value="GH16_2"/>
    <property type="match status" value="1"/>
</dbReference>
<dbReference type="Pfam" id="PF00353">
    <property type="entry name" value="HemolysinCabind"/>
    <property type="match status" value="8"/>
</dbReference>
<sequence length="927" mass="95904">MTTITGTDGRDALRTGADGDRIEAGAGGDYIFNRHAGTVLEGGAGDDQYRLYDPDATVVETADGGHDTIWAWRSLTLPEHVEDAVFKGVRFWHSVEGNGLDNRISAGDGRQALAGRGGDDTLTGGGGRDTFHVEPGEGHDRITDFTPGTDILALWLPGFESAAAILDAAEDTGAGTLLRFGEAQSVLLEGVATADLTAADFGLGPSPLDLLDGRVPTFADEFDDAGTLAGGPWQSAPPNGHPVTAGLARGAREHTYLSAETGSHSPFSVEDGILSITARRTPEDLQDEVATDWVSGSLVTHGTFSQLYGYFEVRARIPEGQGFWPAFWLTRDDFHWPPEIDILEALGDQSTRYRAAVHSEIWGTKVTAAEQWIVPDTAADFHDYGVLWTPSELVFSFDGREMFRVPTPPDMHEPMALTLNLAVGGWTGGPGAGTPDAGAFEIDHVRVYDIPGIEEMPRSEDLGPYADLETGRLTTGAQKEIDLYGPAVRRVSVEGTPGLALAAGEDATLVGDGAANLLAGNALGTTFNGGAGDDTLRGEGGNDMLIGGDGDDRIEGGPGVDRMVGGAGDDTYVLRTGDGANAGGVDLVWERAGEGTDTLFLADARPEDVRSHVDWARWHVSIDTGTGTERVMLKATPGIGGHDVGTHVERVVFADGTVWDMTGGLFLFDDDGAHTSSGSVHADTILGAGGDDTLIGMDGDDLIEGGAGIDVLYGWNGDDILRETGSEGGNRLHGEAGADTLEAGDGGDHLDGGAGDDVLRGGAGNDTLVGGTGRDRVQAGPGADSLDGGAGADRLLGQDGGDTLDGGPGHDMLAGADGADRLSGGVGSDALWGGAGADTLDGGPGRDRLTGGAGDDVFAFRLGEMDGDRIADLEAEDRIEVAIASGQGPVSVVREGDALVFLDADGDVAARLLTEAGLPEDVTLIPL</sequence>
<evidence type="ECO:0000256" key="2">
    <source>
        <dbReference type="ARBA" id="ARBA00006865"/>
    </source>
</evidence>
<dbReference type="RefSeq" id="WP_051492167.1">
    <property type="nucleotide sequence ID" value="NZ_JAME01000037.1"/>
</dbReference>
<reference evidence="6 7" key="1">
    <citation type="submission" date="2014-01" db="EMBL/GenBank/DDBJ databases">
        <title>Roseivivax isoporae LMG 25204 Genome Sequencing.</title>
        <authorList>
            <person name="Lai Q."/>
            <person name="Li G."/>
            <person name="Shao Z."/>
        </authorList>
    </citation>
    <scope>NUCLEOTIDE SEQUENCE [LARGE SCALE GENOMIC DNA]</scope>
    <source>
        <strain evidence="6 7">LMG 25204</strain>
    </source>
</reference>
<dbReference type="GO" id="GO:0005509">
    <property type="term" value="F:calcium ion binding"/>
    <property type="evidence" value="ECO:0007669"/>
    <property type="project" value="InterPro"/>
</dbReference>
<evidence type="ECO:0000256" key="1">
    <source>
        <dbReference type="ARBA" id="ARBA00004613"/>
    </source>
</evidence>
<dbReference type="SUPFAM" id="SSF51120">
    <property type="entry name" value="beta-Roll"/>
    <property type="match status" value="4"/>
</dbReference>
<dbReference type="eggNOG" id="COG2273">
    <property type="taxonomic scope" value="Bacteria"/>
</dbReference>
<dbReference type="CDD" id="cd08023">
    <property type="entry name" value="GH16_laminarinase_like"/>
    <property type="match status" value="1"/>
</dbReference>
<dbReference type="InterPro" id="IPR050557">
    <property type="entry name" value="RTX_toxin/Mannuronan_C5-epim"/>
</dbReference>
<dbReference type="PATRIC" id="fig|1449351.3.peg.3875"/>
<dbReference type="GO" id="GO:0005975">
    <property type="term" value="P:carbohydrate metabolic process"/>
    <property type="evidence" value="ECO:0007669"/>
    <property type="project" value="InterPro"/>
</dbReference>
<dbReference type="InterPro" id="IPR000757">
    <property type="entry name" value="Beta-glucanase-like"/>
</dbReference>
<feature type="compositionally biased region" description="Basic and acidic residues" evidence="4">
    <location>
        <begin position="726"/>
        <end position="736"/>
    </location>
</feature>
<keyword evidence="3" id="KW-0964">Secreted</keyword>
<dbReference type="PRINTS" id="PR00313">
    <property type="entry name" value="CABNDNGRPT"/>
</dbReference>
<dbReference type="InterPro" id="IPR013320">
    <property type="entry name" value="ConA-like_dom_sf"/>
</dbReference>
<dbReference type="AlphaFoldDB" id="X7F3A5"/>
<evidence type="ECO:0000256" key="4">
    <source>
        <dbReference type="SAM" id="MobiDB-lite"/>
    </source>
</evidence>
<dbReference type="Pfam" id="PF00722">
    <property type="entry name" value="Glyco_hydro_16"/>
    <property type="match status" value="1"/>
</dbReference>